<dbReference type="Gene3D" id="3.40.1800.10">
    <property type="entry name" value="His-Me finger endonucleases"/>
    <property type="match status" value="1"/>
</dbReference>
<dbReference type="Pfam" id="PF02945">
    <property type="entry name" value="Endonuclease_7"/>
    <property type="match status" value="1"/>
</dbReference>
<dbReference type="InterPro" id="IPR038563">
    <property type="entry name" value="Endonuclease_7_sf"/>
</dbReference>
<dbReference type="InterPro" id="IPR004211">
    <property type="entry name" value="Endonuclease_7"/>
</dbReference>
<sequence length="157" mass="17532">MPVGTAPSVVAAAQPADHRLCYWRTGPSAADYVGRTMEYRDRRYQLTEQRYRELLAVQNGRCPICLRQPGHDPHKGRPDWPWCVDHDHNCCPHKPTPKNPTCGNCTRGLLCTRCNSALGQLADDPQRLERALQYLLETRAQTGVPPAVRVFAGTAGI</sequence>
<accession>A0ABW2I1N9</accession>
<evidence type="ECO:0000313" key="1">
    <source>
        <dbReference type="EMBL" id="MFC7278767.1"/>
    </source>
</evidence>
<comment type="caution">
    <text evidence="1">The sequence shown here is derived from an EMBL/GenBank/DDBJ whole genome shotgun (WGS) entry which is preliminary data.</text>
</comment>
<keyword evidence="1" id="KW-0540">Nuclease</keyword>
<protein>
    <submittedName>
        <fullName evidence="1">Endonuclease VII domain-containing protein</fullName>
    </submittedName>
</protein>
<organism evidence="1 2">
    <name type="scientific">Paractinoplanes rhizophilus</name>
    <dbReference type="NCBI Taxonomy" id="1416877"/>
    <lineage>
        <taxon>Bacteria</taxon>
        <taxon>Bacillati</taxon>
        <taxon>Actinomycetota</taxon>
        <taxon>Actinomycetes</taxon>
        <taxon>Micromonosporales</taxon>
        <taxon>Micromonosporaceae</taxon>
        <taxon>Paractinoplanes</taxon>
    </lineage>
</organism>
<dbReference type="Proteomes" id="UP001596548">
    <property type="component" value="Unassembled WGS sequence"/>
</dbReference>
<name>A0ABW2I1N9_9ACTN</name>
<gene>
    <name evidence="1" type="ORF">ACFQS1_32780</name>
</gene>
<dbReference type="InterPro" id="IPR044925">
    <property type="entry name" value="His-Me_finger_sf"/>
</dbReference>
<dbReference type="GO" id="GO:0004519">
    <property type="term" value="F:endonuclease activity"/>
    <property type="evidence" value="ECO:0007669"/>
    <property type="project" value="UniProtKB-KW"/>
</dbReference>
<reference evidence="2" key="1">
    <citation type="journal article" date="2019" name="Int. J. Syst. Evol. Microbiol.">
        <title>The Global Catalogue of Microorganisms (GCM) 10K type strain sequencing project: providing services to taxonomists for standard genome sequencing and annotation.</title>
        <authorList>
            <consortium name="The Broad Institute Genomics Platform"/>
            <consortium name="The Broad Institute Genome Sequencing Center for Infectious Disease"/>
            <person name="Wu L."/>
            <person name="Ma J."/>
        </authorList>
    </citation>
    <scope>NUCLEOTIDE SEQUENCE [LARGE SCALE GENOMIC DNA]</scope>
    <source>
        <strain evidence="2">XZYJT-10</strain>
    </source>
</reference>
<keyword evidence="1" id="KW-0255">Endonuclease</keyword>
<dbReference type="EMBL" id="JBHTBJ010000037">
    <property type="protein sequence ID" value="MFC7278767.1"/>
    <property type="molecule type" value="Genomic_DNA"/>
</dbReference>
<evidence type="ECO:0000313" key="2">
    <source>
        <dbReference type="Proteomes" id="UP001596548"/>
    </source>
</evidence>
<dbReference type="SUPFAM" id="SSF54060">
    <property type="entry name" value="His-Me finger endonucleases"/>
    <property type="match status" value="1"/>
</dbReference>
<keyword evidence="2" id="KW-1185">Reference proteome</keyword>
<keyword evidence="1" id="KW-0378">Hydrolase</keyword>
<proteinExistence type="predicted"/>